<feature type="transmembrane region" description="Helical" evidence="4">
    <location>
        <begin position="147"/>
        <end position="164"/>
    </location>
</feature>
<name>A0A081K7B9_9GAMM</name>
<feature type="transmembrane region" description="Helical" evidence="4">
    <location>
        <begin position="237"/>
        <end position="254"/>
    </location>
</feature>
<dbReference type="InterPro" id="IPR036938">
    <property type="entry name" value="PAP2/HPO_sf"/>
</dbReference>
<feature type="transmembrane region" description="Helical" evidence="4">
    <location>
        <begin position="176"/>
        <end position="197"/>
    </location>
</feature>
<evidence type="ECO:0000313" key="7">
    <source>
        <dbReference type="Proteomes" id="UP000027997"/>
    </source>
</evidence>
<dbReference type="Pfam" id="PF01569">
    <property type="entry name" value="PAP2"/>
    <property type="match status" value="1"/>
</dbReference>
<comment type="catalytic activity">
    <reaction evidence="3">
        <text>di-trans,octa-cis-undecaprenyl diphosphate + H2O = di-trans,octa-cis-undecaprenyl phosphate + phosphate + H(+)</text>
        <dbReference type="Rhea" id="RHEA:28094"/>
        <dbReference type="ChEBI" id="CHEBI:15377"/>
        <dbReference type="ChEBI" id="CHEBI:15378"/>
        <dbReference type="ChEBI" id="CHEBI:43474"/>
        <dbReference type="ChEBI" id="CHEBI:58405"/>
        <dbReference type="ChEBI" id="CHEBI:60392"/>
        <dbReference type="EC" id="3.6.1.27"/>
    </reaction>
</comment>
<feature type="transmembrane region" description="Helical" evidence="4">
    <location>
        <begin position="37"/>
        <end position="67"/>
    </location>
</feature>
<dbReference type="AlphaFoldDB" id="A0A081K7B9"/>
<evidence type="ECO:0000256" key="4">
    <source>
        <dbReference type="SAM" id="Phobius"/>
    </source>
</evidence>
<evidence type="ECO:0000256" key="3">
    <source>
        <dbReference type="ARBA" id="ARBA00047594"/>
    </source>
</evidence>
<dbReference type="Gene3D" id="1.20.144.10">
    <property type="entry name" value="Phosphatidic acid phosphatase type 2/haloperoxidase"/>
    <property type="match status" value="1"/>
</dbReference>
<feature type="transmembrane region" description="Helical" evidence="4">
    <location>
        <begin position="266"/>
        <end position="292"/>
    </location>
</feature>
<dbReference type="STRING" id="305900.GV64_04155"/>
<keyword evidence="4" id="KW-1133">Transmembrane helix</keyword>
<dbReference type="eggNOG" id="COG0671">
    <property type="taxonomic scope" value="Bacteria"/>
</dbReference>
<keyword evidence="4" id="KW-0472">Membrane</keyword>
<keyword evidence="7" id="KW-1185">Reference proteome</keyword>
<dbReference type="EMBL" id="JOJP01000001">
    <property type="protein sequence ID" value="KEI70045.1"/>
    <property type="molecule type" value="Genomic_DNA"/>
</dbReference>
<reference evidence="6 7" key="1">
    <citation type="submission" date="2014-06" db="EMBL/GenBank/DDBJ databases">
        <title>Whole Genome Sequences of Three Symbiotic Endozoicomonas Bacteria.</title>
        <authorList>
            <person name="Neave M.J."/>
            <person name="Apprill A."/>
            <person name="Voolstra C.R."/>
        </authorList>
    </citation>
    <scope>NUCLEOTIDE SEQUENCE [LARGE SCALE GENOMIC DNA]</scope>
    <source>
        <strain evidence="6 7">DSM 22380</strain>
    </source>
</reference>
<dbReference type="PANTHER" id="PTHR14969:SF13">
    <property type="entry name" value="AT30094P"/>
    <property type="match status" value="1"/>
</dbReference>
<comment type="caution">
    <text evidence="6">The sequence shown here is derived from an EMBL/GenBank/DDBJ whole genome shotgun (WGS) entry which is preliminary data.</text>
</comment>
<evidence type="ECO:0000259" key="5">
    <source>
        <dbReference type="SMART" id="SM00014"/>
    </source>
</evidence>
<feature type="transmembrane region" description="Helical" evidence="4">
    <location>
        <begin position="120"/>
        <end position="141"/>
    </location>
</feature>
<dbReference type="InterPro" id="IPR000326">
    <property type="entry name" value="PAP2/HPO"/>
</dbReference>
<dbReference type="PANTHER" id="PTHR14969">
    <property type="entry name" value="SPHINGOSINE-1-PHOSPHATE PHOSPHOHYDROLASE"/>
    <property type="match status" value="1"/>
</dbReference>
<dbReference type="SMART" id="SM00014">
    <property type="entry name" value="acidPPc"/>
    <property type="match status" value="1"/>
</dbReference>
<organism evidence="6 7">
    <name type="scientific">Endozoicomonas elysicola</name>
    <dbReference type="NCBI Taxonomy" id="305900"/>
    <lineage>
        <taxon>Bacteria</taxon>
        <taxon>Pseudomonadati</taxon>
        <taxon>Pseudomonadota</taxon>
        <taxon>Gammaproteobacteria</taxon>
        <taxon>Oceanospirillales</taxon>
        <taxon>Endozoicomonadaceae</taxon>
        <taxon>Endozoicomonas</taxon>
    </lineage>
</organism>
<dbReference type="GO" id="GO:0050380">
    <property type="term" value="F:undecaprenyl-diphosphatase activity"/>
    <property type="evidence" value="ECO:0007669"/>
    <property type="project" value="UniProtKB-EC"/>
</dbReference>
<dbReference type="EC" id="3.6.1.27" evidence="1"/>
<feature type="domain" description="Phosphatidic acid phosphatase type 2/haloperoxidase" evidence="5">
    <location>
        <begin position="51"/>
        <end position="162"/>
    </location>
</feature>
<sequence length="302" mass="34324">MIDLLQWGLDFVAWIQQYRNPVSDELMRHTTDLGGKYYIYFLPLLIWCLNFRFMVRVSVMFLLSFFINISFKDMLALPRPFDVDPGITSDREWGFGMPSGHSQNSALLWIMLAVSVAKRWFWTVALSVTLLIGFSRVYFGLHFPGDILGGWLLAAMLLWAYFTWGEKAASWMQNQSIVCLLAGCGMIMGGLCFLYMWVLEMPIMTGLAAISFGFGGGAVISLRILQYNGEGSFWKRALRSIIGLGVLVLYLKFTGSLFPETKSLEYYWVLLIVNTMAGLWLSLGAPWIFLLLSLGERDKAEK</sequence>
<proteinExistence type="predicted"/>
<dbReference type="SUPFAM" id="SSF48317">
    <property type="entry name" value="Acid phosphatase/Vanadium-dependent haloperoxidase"/>
    <property type="match status" value="1"/>
</dbReference>
<gene>
    <name evidence="6" type="ORF">GV64_04155</name>
</gene>
<evidence type="ECO:0000256" key="2">
    <source>
        <dbReference type="ARBA" id="ARBA00032707"/>
    </source>
</evidence>
<feature type="transmembrane region" description="Helical" evidence="4">
    <location>
        <begin position="203"/>
        <end position="225"/>
    </location>
</feature>
<evidence type="ECO:0000313" key="6">
    <source>
        <dbReference type="EMBL" id="KEI70045.1"/>
    </source>
</evidence>
<dbReference type="RefSeq" id="WP_020584221.1">
    <property type="nucleotide sequence ID" value="NZ_JOJP01000001.1"/>
</dbReference>
<keyword evidence="4" id="KW-0812">Transmembrane</keyword>
<dbReference type="Proteomes" id="UP000027997">
    <property type="component" value="Unassembled WGS sequence"/>
</dbReference>
<accession>A0A081K7B9</accession>
<protein>
    <recommendedName>
        <fullName evidence="1">undecaprenyl-diphosphate phosphatase</fullName>
        <ecNumber evidence="1">3.6.1.27</ecNumber>
    </recommendedName>
    <alternativeName>
        <fullName evidence="2">Undecaprenyl pyrophosphate phosphatase</fullName>
    </alternativeName>
</protein>
<evidence type="ECO:0000256" key="1">
    <source>
        <dbReference type="ARBA" id="ARBA00012374"/>
    </source>
</evidence>